<gene>
    <name evidence="2" type="ORF">MG293_001775</name>
</gene>
<accession>A0AAD4YFX2</accession>
<protein>
    <submittedName>
        <fullName evidence="2">Uncharacterized protein</fullName>
    </submittedName>
</protein>
<keyword evidence="3" id="KW-1185">Reference proteome</keyword>
<reference evidence="2" key="1">
    <citation type="submission" date="2022-03" db="EMBL/GenBank/DDBJ databases">
        <title>Genomic analyses of argali, domestic sheep and their hybrids provide insights into chromosomal evolution, heterosis and genetic basis of agronomic traits.</title>
        <authorList>
            <person name="Li M."/>
        </authorList>
    </citation>
    <scope>NUCLEOTIDE SEQUENCE</scope>
    <source>
        <strain evidence="2">CAU-MHL-2022a</strain>
        <tissue evidence="2">Skin</tissue>
    </source>
</reference>
<evidence type="ECO:0000313" key="3">
    <source>
        <dbReference type="Proteomes" id="UP001214576"/>
    </source>
</evidence>
<organism evidence="2 3">
    <name type="scientific">Ovis ammon polii</name>
    <dbReference type="NCBI Taxonomy" id="230172"/>
    <lineage>
        <taxon>Eukaryota</taxon>
        <taxon>Metazoa</taxon>
        <taxon>Chordata</taxon>
        <taxon>Craniata</taxon>
        <taxon>Vertebrata</taxon>
        <taxon>Euteleostomi</taxon>
        <taxon>Mammalia</taxon>
        <taxon>Eutheria</taxon>
        <taxon>Laurasiatheria</taxon>
        <taxon>Artiodactyla</taxon>
        <taxon>Ruminantia</taxon>
        <taxon>Pecora</taxon>
        <taxon>Bovidae</taxon>
        <taxon>Caprinae</taxon>
        <taxon>Ovis</taxon>
    </lineage>
</organism>
<dbReference type="EMBL" id="JAKZEL010000001">
    <property type="protein sequence ID" value="KAI4549445.1"/>
    <property type="molecule type" value="Genomic_DNA"/>
</dbReference>
<evidence type="ECO:0000313" key="2">
    <source>
        <dbReference type="EMBL" id="KAI4549445.1"/>
    </source>
</evidence>
<dbReference type="AlphaFoldDB" id="A0AAD4YFX2"/>
<name>A0AAD4YFX2_OVIAM</name>
<evidence type="ECO:0000256" key="1">
    <source>
        <dbReference type="SAM" id="MobiDB-lite"/>
    </source>
</evidence>
<comment type="caution">
    <text evidence="2">The sequence shown here is derived from an EMBL/GenBank/DDBJ whole genome shotgun (WGS) entry which is preliminary data.</text>
</comment>
<sequence>MGFFCGYPKLVGVTAVFYSQTFSTVAFMYGFHVTQMKGSVSHSVVSDSLRPHGLERWAPLFMEFSRQEYWSGLPYPSPGDLLDPGIEPGSPKLETDSLLSEPPWRP</sequence>
<dbReference type="Proteomes" id="UP001214576">
    <property type="component" value="Unassembled WGS sequence"/>
</dbReference>
<feature type="region of interest" description="Disordered" evidence="1">
    <location>
        <begin position="80"/>
        <end position="106"/>
    </location>
</feature>
<proteinExistence type="predicted"/>